<evidence type="ECO:0000256" key="5">
    <source>
        <dbReference type="ARBA" id="ARBA00023136"/>
    </source>
</evidence>
<dbReference type="InterPro" id="IPR018499">
    <property type="entry name" value="Tetraspanin/Peripherin"/>
</dbReference>
<dbReference type="AlphaFoldDB" id="A0A1S4DF19"/>
<evidence type="ECO:0000256" key="4">
    <source>
        <dbReference type="ARBA" id="ARBA00022989"/>
    </source>
</evidence>
<feature type="transmembrane region" description="Helical" evidence="6">
    <location>
        <begin position="7"/>
        <end position="31"/>
    </location>
</feature>
<evidence type="ECO:0000256" key="1">
    <source>
        <dbReference type="ARBA" id="ARBA00004141"/>
    </source>
</evidence>
<dbReference type="GO" id="GO:0005886">
    <property type="term" value="C:plasma membrane"/>
    <property type="evidence" value="ECO:0000318"/>
    <property type="project" value="GO_Central"/>
</dbReference>
<feature type="transmembrane region" description="Helical" evidence="6">
    <location>
        <begin position="43"/>
        <end position="67"/>
    </location>
</feature>
<dbReference type="RefSeq" id="XP_016512060.1">
    <property type="nucleotide sequence ID" value="XM_016656574.2"/>
</dbReference>
<dbReference type="RefSeq" id="XP_016512060.1">
    <property type="nucleotide sequence ID" value="XM_016656574.1"/>
</dbReference>
<gene>
    <name evidence="8" type="primary">LOC107829131</name>
</gene>
<dbReference type="KEGG" id="nta:107829131"/>
<dbReference type="Pfam" id="PF00335">
    <property type="entry name" value="Tetraspanin"/>
    <property type="match status" value="1"/>
</dbReference>
<dbReference type="InterPro" id="IPR044991">
    <property type="entry name" value="TET_plant"/>
</dbReference>
<dbReference type="OrthoDB" id="1254116at2759"/>
<dbReference type="GeneID" id="107829131"/>
<keyword evidence="4 6" id="KW-1133">Transmembrane helix</keyword>
<dbReference type="GO" id="GO:0009734">
    <property type="term" value="P:auxin-activated signaling pathway"/>
    <property type="evidence" value="ECO:0007669"/>
    <property type="project" value="InterPro"/>
</dbReference>
<evidence type="ECO:0000256" key="3">
    <source>
        <dbReference type="ARBA" id="ARBA00022692"/>
    </source>
</evidence>
<reference evidence="7" key="1">
    <citation type="journal article" date="2014" name="Nat. Commun.">
        <title>The tobacco genome sequence and its comparison with those of tomato and potato.</title>
        <authorList>
            <person name="Sierro N."/>
            <person name="Battey J.N."/>
            <person name="Ouadi S."/>
            <person name="Bakaher N."/>
            <person name="Bovet L."/>
            <person name="Willig A."/>
            <person name="Goepfert S."/>
            <person name="Peitsch M.C."/>
            <person name="Ivanov N.V."/>
        </authorList>
    </citation>
    <scope>NUCLEOTIDE SEQUENCE [LARGE SCALE GENOMIC DNA]</scope>
</reference>
<sequence length="276" mass="31647">MDLGKYGYIIMLILNLFGIIISIPIIVIPLITVDKFCRETSMSMFLIAGIMIFTWSLAGLISSLCCWKVGFQEFIYMRSHVFILFIVVLLGTMAWWQSRTDSRLYTYYDWGTFKNCMVKKQVCQRNLRNGLERLSPFASHSLQDACCKYPKICDGGRNMSNKKSKNPNDPLTWMEIYDGLPVTNNNQQGEKQNKSNNETVEDCGKWSSDSNKLCFDCYACKNGYLDKQDQNWVTALSICVVNSVVLLSFSCYFYCKNLEEPNRGNTKSSKVHPVDV</sequence>
<dbReference type="GO" id="GO:0009506">
    <property type="term" value="C:plasmodesma"/>
    <property type="evidence" value="ECO:0000318"/>
    <property type="project" value="GO_Central"/>
</dbReference>
<evidence type="ECO:0000313" key="8">
    <source>
        <dbReference type="RefSeq" id="XP_016512060.1"/>
    </source>
</evidence>
<organism evidence="7 8">
    <name type="scientific">Nicotiana tabacum</name>
    <name type="common">Common tobacco</name>
    <dbReference type="NCBI Taxonomy" id="4097"/>
    <lineage>
        <taxon>Eukaryota</taxon>
        <taxon>Viridiplantae</taxon>
        <taxon>Streptophyta</taxon>
        <taxon>Embryophyta</taxon>
        <taxon>Tracheophyta</taxon>
        <taxon>Spermatophyta</taxon>
        <taxon>Magnoliopsida</taxon>
        <taxon>eudicotyledons</taxon>
        <taxon>Gunneridae</taxon>
        <taxon>Pentapetalae</taxon>
        <taxon>asterids</taxon>
        <taxon>lamiids</taxon>
        <taxon>Solanales</taxon>
        <taxon>Solanaceae</taxon>
        <taxon>Nicotianoideae</taxon>
        <taxon>Nicotianeae</taxon>
        <taxon>Nicotiana</taxon>
    </lineage>
</organism>
<comment type="subcellular location">
    <subcellularLocation>
        <location evidence="1">Membrane</location>
        <topology evidence="1">Multi-pass membrane protein</topology>
    </subcellularLocation>
</comment>
<evidence type="ECO:0000256" key="6">
    <source>
        <dbReference type="SAM" id="Phobius"/>
    </source>
</evidence>
<keyword evidence="5 6" id="KW-0472">Membrane</keyword>
<proteinExistence type="inferred from homology"/>
<evidence type="ECO:0000313" key="7">
    <source>
        <dbReference type="Proteomes" id="UP000790787"/>
    </source>
</evidence>
<evidence type="ECO:0000256" key="2">
    <source>
        <dbReference type="ARBA" id="ARBA00006840"/>
    </source>
</evidence>
<feature type="transmembrane region" description="Helical" evidence="6">
    <location>
        <begin position="79"/>
        <end position="96"/>
    </location>
</feature>
<dbReference type="PANTHER" id="PTHR32191">
    <property type="entry name" value="TETRASPANIN-8-RELATED"/>
    <property type="match status" value="1"/>
</dbReference>
<dbReference type="STRING" id="4097.A0A1S4DF19"/>
<protein>
    <submittedName>
        <fullName evidence="8">Tetraspanin-2-like</fullName>
    </submittedName>
    <submittedName>
        <fullName evidence="8">Tetraspanin-7-like</fullName>
    </submittedName>
</protein>
<dbReference type="Proteomes" id="UP000790787">
    <property type="component" value="Chromosome 24"/>
</dbReference>
<feature type="transmembrane region" description="Helical" evidence="6">
    <location>
        <begin position="232"/>
        <end position="255"/>
    </location>
</feature>
<name>A0A1S4DF19_TOBAC</name>
<comment type="similarity">
    <text evidence="2">Belongs to the tetraspanin (TM4SF) family.</text>
</comment>
<keyword evidence="3 6" id="KW-0812">Transmembrane</keyword>
<keyword evidence="7" id="KW-1185">Reference proteome</keyword>
<reference evidence="8" key="2">
    <citation type="submission" date="2025-08" db="UniProtKB">
        <authorList>
            <consortium name="RefSeq"/>
        </authorList>
    </citation>
    <scope>IDENTIFICATION</scope>
    <source>
        <tissue evidence="8">Leaf</tissue>
    </source>
</reference>
<dbReference type="PaxDb" id="4097-A0A1S4DF19"/>
<accession>A0A1S4DF19</accession>